<evidence type="ECO:0000313" key="2">
    <source>
        <dbReference type="Proteomes" id="UP000814033"/>
    </source>
</evidence>
<dbReference type="Proteomes" id="UP000814033">
    <property type="component" value="Unassembled WGS sequence"/>
</dbReference>
<organism evidence="1 2">
    <name type="scientific">Auriscalpium vulgare</name>
    <dbReference type="NCBI Taxonomy" id="40419"/>
    <lineage>
        <taxon>Eukaryota</taxon>
        <taxon>Fungi</taxon>
        <taxon>Dikarya</taxon>
        <taxon>Basidiomycota</taxon>
        <taxon>Agaricomycotina</taxon>
        <taxon>Agaricomycetes</taxon>
        <taxon>Russulales</taxon>
        <taxon>Auriscalpiaceae</taxon>
        <taxon>Auriscalpium</taxon>
    </lineage>
</organism>
<proteinExistence type="predicted"/>
<evidence type="ECO:0000313" key="1">
    <source>
        <dbReference type="EMBL" id="KAI0053963.1"/>
    </source>
</evidence>
<keyword evidence="2" id="KW-1185">Reference proteome</keyword>
<comment type="caution">
    <text evidence="1">The sequence shown here is derived from an EMBL/GenBank/DDBJ whole genome shotgun (WGS) entry which is preliminary data.</text>
</comment>
<gene>
    <name evidence="1" type="ORF">FA95DRAFT_1600476</name>
</gene>
<protein>
    <submittedName>
        <fullName evidence="1">Uncharacterized protein</fullName>
    </submittedName>
</protein>
<sequence length="574" mass="63035">MQALEAQNARLEDELRDARREIELLRHAQDELKSRVAHQEQSSHQQSHRFGQDLRDTRAVRDELRQRLAEQVEENMKLREALQRPLPADGADRNPPAPALTPPPVAEETREVIEISDDGDLYDEPPSASIKLSPKETKIPSHADHATSLAAKKELVSPTTLPSLKRRLEAEPSNLRRNAVNLLHRFKRLKEEGSSDQAVLVNVQPIAVPVASTSILNEDNLSELSYPSDSDAEPAQSPKSTVDAPPRRSARSRRAPRTYAVVTSQYETSDNNDSEESEESDGDESFASCKSPTPQTKSLRSSAPRPAAASSSSHRLPSSPKHPGALALSEFVTNFAAFPVRLPAKSPTRVTRAFLAATYRVPNCTLTGTIKANHNVPPGTERPMLFPDHPQNPGLPTAPGAPGTLISNREDVTRHGVVALWVKSTTPGGGNAWMYYGQYEVRRSPSSLSGQGFESLSDKCKDAWVSALFKATLNCYALMTARIWLHKHNQDMGQTAVARKAALFVDHAKVQKREKVKEKDRAGPGGLTKEHIRDGLCSGVACFDVVTLQCVGYDYAFETALSTTFAKWMGSKAK</sequence>
<name>A0ACB8SDM5_9AGAM</name>
<accession>A0ACB8SDM5</accession>
<reference evidence="1" key="1">
    <citation type="submission" date="2021-02" db="EMBL/GenBank/DDBJ databases">
        <authorList>
            <consortium name="DOE Joint Genome Institute"/>
            <person name="Ahrendt S."/>
            <person name="Looney B.P."/>
            <person name="Miyauchi S."/>
            <person name="Morin E."/>
            <person name="Drula E."/>
            <person name="Courty P.E."/>
            <person name="Chicoki N."/>
            <person name="Fauchery L."/>
            <person name="Kohler A."/>
            <person name="Kuo A."/>
            <person name="Labutti K."/>
            <person name="Pangilinan J."/>
            <person name="Lipzen A."/>
            <person name="Riley R."/>
            <person name="Andreopoulos W."/>
            <person name="He G."/>
            <person name="Johnson J."/>
            <person name="Barry K.W."/>
            <person name="Grigoriev I.V."/>
            <person name="Nagy L."/>
            <person name="Hibbett D."/>
            <person name="Henrissat B."/>
            <person name="Matheny P.B."/>
            <person name="Labbe J."/>
            <person name="Martin F."/>
        </authorList>
    </citation>
    <scope>NUCLEOTIDE SEQUENCE</scope>
    <source>
        <strain evidence="1">FP105234-sp</strain>
    </source>
</reference>
<reference evidence="1" key="2">
    <citation type="journal article" date="2022" name="New Phytol.">
        <title>Evolutionary transition to the ectomycorrhizal habit in the genomes of a hyperdiverse lineage of mushroom-forming fungi.</title>
        <authorList>
            <person name="Looney B."/>
            <person name="Miyauchi S."/>
            <person name="Morin E."/>
            <person name="Drula E."/>
            <person name="Courty P.E."/>
            <person name="Kohler A."/>
            <person name="Kuo A."/>
            <person name="LaButti K."/>
            <person name="Pangilinan J."/>
            <person name="Lipzen A."/>
            <person name="Riley R."/>
            <person name="Andreopoulos W."/>
            <person name="He G."/>
            <person name="Johnson J."/>
            <person name="Nolan M."/>
            <person name="Tritt A."/>
            <person name="Barry K.W."/>
            <person name="Grigoriev I.V."/>
            <person name="Nagy L.G."/>
            <person name="Hibbett D."/>
            <person name="Henrissat B."/>
            <person name="Matheny P.B."/>
            <person name="Labbe J."/>
            <person name="Martin F.M."/>
        </authorList>
    </citation>
    <scope>NUCLEOTIDE SEQUENCE</scope>
    <source>
        <strain evidence="1">FP105234-sp</strain>
    </source>
</reference>
<dbReference type="EMBL" id="MU275838">
    <property type="protein sequence ID" value="KAI0053963.1"/>
    <property type="molecule type" value="Genomic_DNA"/>
</dbReference>